<name>A0AAD7D176_MYCRO</name>
<dbReference type="Proteomes" id="UP001221757">
    <property type="component" value="Unassembled WGS sequence"/>
</dbReference>
<dbReference type="InterPro" id="IPR027417">
    <property type="entry name" value="P-loop_NTPase"/>
</dbReference>
<keyword evidence="2" id="KW-1185">Reference proteome</keyword>
<dbReference type="EMBL" id="JARKIE010000162">
    <property type="protein sequence ID" value="KAJ7673477.1"/>
    <property type="molecule type" value="Genomic_DNA"/>
</dbReference>
<gene>
    <name evidence="1" type="ORF">B0H17DRAFT_947184</name>
</gene>
<accession>A0AAD7D176</accession>
<evidence type="ECO:0000313" key="2">
    <source>
        <dbReference type="Proteomes" id="UP001221757"/>
    </source>
</evidence>
<evidence type="ECO:0000313" key="1">
    <source>
        <dbReference type="EMBL" id="KAJ7673477.1"/>
    </source>
</evidence>
<reference evidence="1" key="1">
    <citation type="submission" date="2023-03" db="EMBL/GenBank/DDBJ databases">
        <title>Massive genome expansion in bonnet fungi (Mycena s.s.) driven by repeated elements and novel gene families across ecological guilds.</title>
        <authorList>
            <consortium name="Lawrence Berkeley National Laboratory"/>
            <person name="Harder C.B."/>
            <person name="Miyauchi S."/>
            <person name="Viragh M."/>
            <person name="Kuo A."/>
            <person name="Thoen E."/>
            <person name="Andreopoulos B."/>
            <person name="Lu D."/>
            <person name="Skrede I."/>
            <person name="Drula E."/>
            <person name="Henrissat B."/>
            <person name="Morin E."/>
            <person name="Kohler A."/>
            <person name="Barry K."/>
            <person name="LaButti K."/>
            <person name="Morin E."/>
            <person name="Salamov A."/>
            <person name="Lipzen A."/>
            <person name="Mereny Z."/>
            <person name="Hegedus B."/>
            <person name="Baldrian P."/>
            <person name="Stursova M."/>
            <person name="Weitz H."/>
            <person name="Taylor A."/>
            <person name="Grigoriev I.V."/>
            <person name="Nagy L.G."/>
            <person name="Martin F."/>
            <person name="Kauserud H."/>
        </authorList>
    </citation>
    <scope>NUCLEOTIDE SEQUENCE</scope>
    <source>
        <strain evidence="1">CBHHK067</strain>
    </source>
</reference>
<protein>
    <recommendedName>
        <fullName evidence="3">ATPase AAA-type core domain-containing protein</fullName>
    </recommendedName>
</protein>
<comment type="caution">
    <text evidence="1">The sequence shown here is derived from an EMBL/GenBank/DDBJ whole genome shotgun (WGS) entry which is preliminary data.</text>
</comment>
<sequence>TLTAEAVAEHLKRPLYIVGASELSTNPSALEDVLKSIFSLAMALWFLHGDVFLEQRSLHEVSRALPWYTLRVLEYHRGVLLLTTNHIKNFDIAFLSRFSIGELMVCTHLTLYTTILQPSNTPSTISNPVG</sequence>
<dbReference type="Gene3D" id="3.40.50.300">
    <property type="entry name" value="P-loop containing nucleotide triphosphate hydrolases"/>
    <property type="match status" value="1"/>
</dbReference>
<organism evidence="1 2">
    <name type="scientific">Mycena rosella</name>
    <name type="common">Pink bonnet</name>
    <name type="synonym">Agaricus rosellus</name>
    <dbReference type="NCBI Taxonomy" id="1033263"/>
    <lineage>
        <taxon>Eukaryota</taxon>
        <taxon>Fungi</taxon>
        <taxon>Dikarya</taxon>
        <taxon>Basidiomycota</taxon>
        <taxon>Agaricomycotina</taxon>
        <taxon>Agaricomycetes</taxon>
        <taxon>Agaricomycetidae</taxon>
        <taxon>Agaricales</taxon>
        <taxon>Marasmiineae</taxon>
        <taxon>Mycenaceae</taxon>
        <taxon>Mycena</taxon>
    </lineage>
</organism>
<dbReference type="PANTHER" id="PTHR46411:SF3">
    <property type="entry name" value="AAA+ ATPASE DOMAIN-CONTAINING PROTEIN"/>
    <property type="match status" value="1"/>
</dbReference>
<proteinExistence type="predicted"/>
<dbReference type="AlphaFoldDB" id="A0AAD7D176"/>
<dbReference type="PANTHER" id="PTHR46411">
    <property type="entry name" value="FAMILY ATPASE, PUTATIVE-RELATED"/>
    <property type="match status" value="1"/>
</dbReference>
<dbReference type="SUPFAM" id="SSF52540">
    <property type="entry name" value="P-loop containing nucleoside triphosphate hydrolases"/>
    <property type="match status" value="1"/>
</dbReference>
<feature type="non-terminal residue" evidence="1">
    <location>
        <position position="1"/>
    </location>
</feature>
<evidence type="ECO:0008006" key="3">
    <source>
        <dbReference type="Google" id="ProtNLM"/>
    </source>
</evidence>